<keyword evidence="1" id="KW-0677">Repeat</keyword>
<feature type="repeat" description="ANK" evidence="3">
    <location>
        <begin position="235"/>
        <end position="268"/>
    </location>
</feature>
<gene>
    <name evidence="6" type="primary">Contig12576.g13417</name>
    <name evidence="6" type="ORF">STYLEM_11321</name>
</gene>
<dbReference type="PANTHER" id="PTHR24161:SF85">
    <property type="entry name" value="PALMITOYLTRANSFERASE HIP14"/>
    <property type="match status" value="1"/>
</dbReference>
<feature type="coiled-coil region" evidence="4">
    <location>
        <begin position="30"/>
        <end position="71"/>
    </location>
</feature>
<dbReference type="CDD" id="cd14686">
    <property type="entry name" value="bZIP"/>
    <property type="match status" value="1"/>
</dbReference>
<dbReference type="PROSITE" id="PS50088">
    <property type="entry name" value="ANK_REPEAT"/>
    <property type="match status" value="1"/>
</dbReference>
<evidence type="ECO:0000256" key="5">
    <source>
        <dbReference type="SAM" id="MobiDB-lite"/>
    </source>
</evidence>
<evidence type="ECO:0000256" key="2">
    <source>
        <dbReference type="ARBA" id="ARBA00023043"/>
    </source>
</evidence>
<evidence type="ECO:0000313" key="7">
    <source>
        <dbReference type="Proteomes" id="UP000039865"/>
    </source>
</evidence>
<dbReference type="Pfam" id="PF00023">
    <property type="entry name" value="Ank"/>
    <property type="match status" value="1"/>
</dbReference>
<proteinExistence type="predicted"/>
<dbReference type="InterPro" id="IPR013083">
    <property type="entry name" value="Znf_RING/FYVE/PHD"/>
</dbReference>
<dbReference type="SUPFAM" id="SSF48403">
    <property type="entry name" value="Ankyrin repeat"/>
    <property type="match status" value="1"/>
</dbReference>
<dbReference type="OrthoDB" id="194358at2759"/>
<protein>
    <submittedName>
        <fullName evidence="6">Achain crystal structure of engineered northeast structural genomics consortium target</fullName>
    </submittedName>
</protein>
<dbReference type="Gene3D" id="3.30.40.10">
    <property type="entry name" value="Zinc/RING finger domain, C3HC4 (zinc finger)"/>
    <property type="match status" value="1"/>
</dbReference>
<accession>A0A078AK69</accession>
<evidence type="ECO:0000313" key="6">
    <source>
        <dbReference type="EMBL" id="CDW82291.1"/>
    </source>
</evidence>
<sequence length="328" mass="37924">MKKNRLPQQLPGLNLYPLNQQSTPNIDFTKEFQDEKALFLERENQRLQEEVRQLLRENQQLKDENFHLRNQMKENGGGGLRSNRSVAVLKENINQTNSVIADLDSLRCDNCEQDVARKNYDLHTVYCMKNFSKCPYCKKILASKEYDKHINESKGTKEQLISAVQNGMKDQLIMMERHGQALLNIYDDPDLNNNLLHLAVKHNQYEITEYLVKMYICIFQSHFQRGIDVNVQNNFGETPLHQCSGQNKNMEISKFLLMKGGNPNIKNRLGDSPLGKYSFCPLYIIIDLAKRYGNHQIAMLFAACESTVVQTARIITKTPQVKLLLKKL</sequence>
<evidence type="ECO:0000256" key="3">
    <source>
        <dbReference type="PROSITE-ProRule" id="PRU00023"/>
    </source>
</evidence>
<dbReference type="AlphaFoldDB" id="A0A078AK69"/>
<dbReference type="PANTHER" id="PTHR24161">
    <property type="entry name" value="ANK_REP_REGION DOMAIN-CONTAINING PROTEIN-RELATED"/>
    <property type="match status" value="1"/>
</dbReference>
<feature type="region of interest" description="Disordered" evidence="5">
    <location>
        <begin position="1"/>
        <end position="21"/>
    </location>
</feature>
<dbReference type="InParanoid" id="A0A078AK69"/>
<organism evidence="6 7">
    <name type="scientific">Stylonychia lemnae</name>
    <name type="common">Ciliate</name>
    <dbReference type="NCBI Taxonomy" id="5949"/>
    <lineage>
        <taxon>Eukaryota</taxon>
        <taxon>Sar</taxon>
        <taxon>Alveolata</taxon>
        <taxon>Ciliophora</taxon>
        <taxon>Intramacronucleata</taxon>
        <taxon>Spirotrichea</taxon>
        <taxon>Stichotrichia</taxon>
        <taxon>Sporadotrichida</taxon>
        <taxon>Oxytrichidae</taxon>
        <taxon>Stylonychinae</taxon>
        <taxon>Stylonychia</taxon>
    </lineage>
</organism>
<evidence type="ECO:0000256" key="4">
    <source>
        <dbReference type="SAM" id="Coils"/>
    </source>
</evidence>
<name>A0A078AK69_STYLE</name>
<reference evidence="6 7" key="1">
    <citation type="submission" date="2014-06" db="EMBL/GenBank/DDBJ databases">
        <authorList>
            <person name="Swart Estienne"/>
        </authorList>
    </citation>
    <scope>NUCLEOTIDE SEQUENCE [LARGE SCALE GENOMIC DNA]</scope>
    <source>
        <strain evidence="6 7">130c</strain>
    </source>
</reference>
<evidence type="ECO:0000256" key="1">
    <source>
        <dbReference type="ARBA" id="ARBA00022737"/>
    </source>
</evidence>
<dbReference type="Gene3D" id="1.25.40.20">
    <property type="entry name" value="Ankyrin repeat-containing domain"/>
    <property type="match status" value="1"/>
</dbReference>
<dbReference type="SMART" id="SM00248">
    <property type="entry name" value="ANK"/>
    <property type="match status" value="2"/>
</dbReference>
<keyword evidence="4" id="KW-0175">Coiled coil</keyword>
<keyword evidence="7" id="KW-1185">Reference proteome</keyword>
<dbReference type="InterPro" id="IPR036770">
    <property type="entry name" value="Ankyrin_rpt-contain_sf"/>
</dbReference>
<dbReference type="EMBL" id="CCKQ01010773">
    <property type="protein sequence ID" value="CDW82291.1"/>
    <property type="molecule type" value="Genomic_DNA"/>
</dbReference>
<dbReference type="InterPro" id="IPR002110">
    <property type="entry name" value="Ankyrin_rpt"/>
</dbReference>
<dbReference type="Proteomes" id="UP000039865">
    <property type="component" value="Unassembled WGS sequence"/>
</dbReference>
<keyword evidence="2 3" id="KW-0040">ANK repeat</keyword>